<organism evidence="2 3">
    <name type="scientific">Penicilliopsis zonata CBS 506.65</name>
    <dbReference type="NCBI Taxonomy" id="1073090"/>
    <lineage>
        <taxon>Eukaryota</taxon>
        <taxon>Fungi</taxon>
        <taxon>Dikarya</taxon>
        <taxon>Ascomycota</taxon>
        <taxon>Pezizomycotina</taxon>
        <taxon>Eurotiomycetes</taxon>
        <taxon>Eurotiomycetidae</taxon>
        <taxon>Eurotiales</taxon>
        <taxon>Aspergillaceae</taxon>
        <taxon>Penicilliopsis</taxon>
    </lineage>
</organism>
<dbReference type="VEuPathDB" id="FungiDB:ASPZODRAFT_162427"/>
<feature type="compositionally biased region" description="Polar residues" evidence="1">
    <location>
        <begin position="168"/>
        <end position="182"/>
    </location>
</feature>
<feature type="compositionally biased region" description="Acidic residues" evidence="1">
    <location>
        <begin position="135"/>
        <end position="145"/>
    </location>
</feature>
<proteinExistence type="predicted"/>
<feature type="region of interest" description="Disordered" evidence="1">
    <location>
        <begin position="1"/>
        <end position="437"/>
    </location>
</feature>
<protein>
    <submittedName>
        <fullName evidence="2">Uncharacterized protein</fullName>
    </submittedName>
</protein>
<dbReference type="GeneID" id="34613042"/>
<reference evidence="3" key="1">
    <citation type="journal article" date="2017" name="Genome Biol.">
        <title>Comparative genomics reveals high biological diversity and specific adaptations in the industrially and medically important fungal genus Aspergillus.</title>
        <authorList>
            <person name="de Vries R.P."/>
            <person name="Riley R."/>
            <person name="Wiebenga A."/>
            <person name="Aguilar-Osorio G."/>
            <person name="Amillis S."/>
            <person name="Uchima C.A."/>
            <person name="Anderluh G."/>
            <person name="Asadollahi M."/>
            <person name="Askin M."/>
            <person name="Barry K."/>
            <person name="Battaglia E."/>
            <person name="Bayram O."/>
            <person name="Benocci T."/>
            <person name="Braus-Stromeyer S.A."/>
            <person name="Caldana C."/>
            <person name="Canovas D."/>
            <person name="Cerqueira G.C."/>
            <person name="Chen F."/>
            <person name="Chen W."/>
            <person name="Choi C."/>
            <person name="Clum A."/>
            <person name="Dos Santos R.A."/>
            <person name="Damasio A.R."/>
            <person name="Diallinas G."/>
            <person name="Emri T."/>
            <person name="Fekete E."/>
            <person name="Flipphi M."/>
            <person name="Freyberg S."/>
            <person name="Gallo A."/>
            <person name="Gournas C."/>
            <person name="Habgood R."/>
            <person name="Hainaut M."/>
            <person name="Harispe M.L."/>
            <person name="Henrissat B."/>
            <person name="Hilden K.S."/>
            <person name="Hope R."/>
            <person name="Hossain A."/>
            <person name="Karabika E."/>
            <person name="Karaffa L."/>
            <person name="Karanyi Z."/>
            <person name="Krasevec N."/>
            <person name="Kuo A."/>
            <person name="Kusch H."/>
            <person name="LaButti K."/>
            <person name="Lagendijk E.L."/>
            <person name="Lapidus A."/>
            <person name="Levasseur A."/>
            <person name="Lindquist E."/>
            <person name="Lipzen A."/>
            <person name="Logrieco A.F."/>
            <person name="MacCabe A."/>
            <person name="Maekelae M.R."/>
            <person name="Malavazi I."/>
            <person name="Melin P."/>
            <person name="Meyer V."/>
            <person name="Mielnichuk N."/>
            <person name="Miskei M."/>
            <person name="Molnar A.P."/>
            <person name="Mule G."/>
            <person name="Ngan C.Y."/>
            <person name="Orejas M."/>
            <person name="Orosz E."/>
            <person name="Ouedraogo J.P."/>
            <person name="Overkamp K.M."/>
            <person name="Park H.-S."/>
            <person name="Perrone G."/>
            <person name="Piumi F."/>
            <person name="Punt P.J."/>
            <person name="Ram A.F."/>
            <person name="Ramon A."/>
            <person name="Rauscher S."/>
            <person name="Record E."/>
            <person name="Riano-Pachon D.M."/>
            <person name="Robert V."/>
            <person name="Roehrig J."/>
            <person name="Ruller R."/>
            <person name="Salamov A."/>
            <person name="Salih N.S."/>
            <person name="Samson R.A."/>
            <person name="Sandor E."/>
            <person name="Sanguinetti M."/>
            <person name="Schuetze T."/>
            <person name="Sepcic K."/>
            <person name="Shelest E."/>
            <person name="Sherlock G."/>
            <person name="Sophianopoulou V."/>
            <person name="Squina F.M."/>
            <person name="Sun H."/>
            <person name="Susca A."/>
            <person name="Todd R.B."/>
            <person name="Tsang A."/>
            <person name="Unkles S.E."/>
            <person name="van de Wiele N."/>
            <person name="van Rossen-Uffink D."/>
            <person name="Oliveira J.V."/>
            <person name="Vesth T.C."/>
            <person name="Visser J."/>
            <person name="Yu J.-H."/>
            <person name="Zhou M."/>
            <person name="Andersen M.R."/>
            <person name="Archer D.B."/>
            <person name="Baker S.E."/>
            <person name="Benoit I."/>
            <person name="Brakhage A.A."/>
            <person name="Braus G.H."/>
            <person name="Fischer R."/>
            <person name="Frisvad J.C."/>
            <person name="Goldman G.H."/>
            <person name="Houbraken J."/>
            <person name="Oakley B."/>
            <person name="Pocsi I."/>
            <person name="Scazzocchio C."/>
            <person name="Seiboth B."/>
            <person name="vanKuyk P.A."/>
            <person name="Wortman J."/>
            <person name="Dyer P.S."/>
            <person name="Grigoriev I.V."/>
        </authorList>
    </citation>
    <scope>NUCLEOTIDE SEQUENCE [LARGE SCALE GENOMIC DNA]</scope>
    <source>
        <strain evidence="3">CBS 506.65</strain>
    </source>
</reference>
<feature type="compositionally biased region" description="Acidic residues" evidence="1">
    <location>
        <begin position="320"/>
        <end position="336"/>
    </location>
</feature>
<dbReference type="RefSeq" id="XP_022584957.1">
    <property type="nucleotide sequence ID" value="XM_022726578.1"/>
</dbReference>
<evidence type="ECO:0000313" key="3">
    <source>
        <dbReference type="Proteomes" id="UP000184188"/>
    </source>
</evidence>
<keyword evidence="3" id="KW-1185">Reference proteome</keyword>
<feature type="compositionally biased region" description="Basic and acidic residues" evidence="1">
    <location>
        <begin position="395"/>
        <end position="406"/>
    </location>
</feature>
<feature type="compositionally biased region" description="Basic residues" evidence="1">
    <location>
        <begin position="300"/>
        <end position="310"/>
    </location>
</feature>
<dbReference type="EMBL" id="KV878336">
    <property type="protein sequence ID" value="OJJ50447.1"/>
    <property type="molecule type" value="Genomic_DNA"/>
</dbReference>
<feature type="compositionally biased region" description="Low complexity" evidence="1">
    <location>
        <begin position="411"/>
        <end position="423"/>
    </location>
</feature>
<dbReference type="Proteomes" id="UP000184188">
    <property type="component" value="Unassembled WGS sequence"/>
</dbReference>
<dbReference type="AlphaFoldDB" id="A0A1L9STN3"/>
<feature type="compositionally biased region" description="Basic residues" evidence="1">
    <location>
        <begin position="1"/>
        <end position="11"/>
    </location>
</feature>
<feature type="compositionally biased region" description="Basic and acidic residues" evidence="1">
    <location>
        <begin position="258"/>
        <end position="271"/>
    </location>
</feature>
<sequence length="478" mass="52496">MPRPPAKRNRLSPKATNKDNKPAINEANAQNIKEKDVSEAGVTAETPDLTGSQTPLSKVFRQGVEPSSSKQHIEASSRPPSRPRGYSATLSLAARKGDGNSRVPGTPGFDSSILSNFRRRPRQHSILQMMQAEDGSSELDDDDDFLGSLTPEAESTPLNQPWIKETLVNPSAVSPKSPSNSIRRGDDTPEGFQEPQSPSVIASGLRDRSITPRILGNGLNAPMASPELAEYTDSPSQTMAPPLSSSVVSSPQKTVEAVNHEESPSKGDRGGRKPRNKKNPTSTQTSHHLSTASLQEKFLPRRHHSRRRRRGENDGISGESSDDLSDSTEVDGDDELSYMPSKPHRSRVDRQNKTRAYARPKLKKTDKENRKIGGKGVENREQTVLRTKITYASRDAVETGPDKENQEVDDSSPLSSLSSTPDPDAIEPIMRPSPTDVYPKTFISKELEIQAKKFMEVDEWEMDFEDVASVEGQDASAR</sequence>
<dbReference type="OrthoDB" id="5423493at2759"/>
<dbReference type="STRING" id="1073090.A0A1L9STN3"/>
<feature type="compositionally biased region" description="Polar residues" evidence="1">
    <location>
        <begin position="279"/>
        <end position="294"/>
    </location>
</feature>
<evidence type="ECO:0000256" key="1">
    <source>
        <dbReference type="SAM" id="MobiDB-lite"/>
    </source>
</evidence>
<accession>A0A1L9STN3</accession>
<name>A0A1L9STN3_9EURO</name>
<gene>
    <name evidence="2" type="ORF">ASPZODRAFT_162427</name>
</gene>
<feature type="compositionally biased region" description="Basic and acidic residues" evidence="1">
    <location>
        <begin position="363"/>
        <end position="383"/>
    </location>
</feature>
<evidence type="ECO:0000313" key="2">
    <source>
        <dbReference type="EMBL" id="OJJ50447.1"/>
    </source>
</evidence>